<keyword evidence="2" id="KW-0732">Signal</keyword>
<dbReference type="PANTHER" id="PTHR45815">
    <property type="entry name" value="PROTEIN DISULFIDE-ISOMERASE A6"/>
    <property type="match status" value="1"/>
</dbReference>
<accession>A0A0H5R5B7</accession>
<dbReference type="SUPFAM" id="SSF52833">
    <property type="entry name" value="Thioredoxin-like"/>
    <property type="match status" value="1"/>
</dbReference>
<keyword evidence="1" id="KW-1133">Transmembrane helix</keyword>
<name>A0A0H5R5B7_9EUKA</name>
<feature type="domain" description="Thioredoxin" evidence="3">
    <location>
        <begin position="22"/>
        <end position="152"/>
    </location>
</feature>
<feature type="signal peptide" evidence="2">
    <location>
        <begin position="1"/>
        <end position="25"/>
    </location>
</feature>
<evidence type="ECO:0000256" key="2">
    <source>
        <dbReference type="SAM" id="SignalP"/>
    </source>
</evidence>
<reference evidence="4" key="1">
    <citation type="submission" date="2015-04" db="EMBL/GenBank/DDBJ databases">
        <title>The genome sequence of the plant pathogenic Rhizarian Plasmodiophora brassicae reveals insights in its biotrophic life cycle and the origin of chitin synthesis.</title>
        <authorList>
            <person name="Schwelm A."/>
            <person name="Fogelqvist J."/>
            <person name="Knaust A."/>
            <person name="Julke S."/>
            <person name="Lilja T."/>
            <person name="Dhandapani V."/>
            <person name="Bonilla-Rosso G."/>
            <person name="Karlsson M."/>
            <person name="Shevchenko A."/>
            <person name="Choi S.R."/>
            <person name="Kim H.G."/>
            <person name="Park J.Y."/>
            <person name="Lim Y.P."/>
            <person name="Ludwig-Muller J."/>
            <person name="Dixelius C."/>
        </authorList>
    </citation>
    <scope>NUCLEOTIDE SEQUENCE</scope>
    <source>
        <tissue evidence="4">Potato root galls</tissue>
    </source>
</reference>
<dbReference type="InterPro" id="IPR013766">
    <property type="entry name" value="Thioredoxin_domain"/>
</dbReference>
<proteinExistence type="predicted"/>
<dbReference type="GO" id="GO:0015035">
    <property type="term" value="F:protein-disulfide reductase activity"/>
    <property type="evidence" value="ECO:0007669"/>
    <property type="project" value="TreeGrafter"/>
</dbReference>
<dbReference type="PROSITE" id="PS51352">
    <property type="entry name" value="THIOREDOXIN_2"/>
    <property type="match status" value="1"/>
</dbReference>
<keyword evidence="1" id="KW-0812">Transmembrane</keyword>
<feature type="chain" id="PRO_5005223811" description="Thioredoxin domain-containing protein" evidence="2">
    <location>
        <begin position="26"/>
        <end position="226"/>
    </location>
</feature>
<evidence type="ECO:0000259" key="3">
    <source>
        <dbReference type="PROSITE" id="PS51352"/>
    </source>
</evidence>
<evidence type="ECO:0000256" key="1">
    <source>
        <dbReference type="SAM" id="Phobius"/>
    </source>
</evidence>
<dbReference type="PROSITE" id="PS00194">
    <property type="entry name" value="THIOREDOXIN_1"/>
    <property type="match status" value="1"/>
</dbReference>
<dbReference type="InterPro" id="IPR036249">
    <property type="entry name" value="Thioredoxin-like_sf"/>
</dbReference>
<keyword evidence="1" id="KW-0472">Membrane</keyword>
<sequence length="226" mass="24559">MSTTLYTLISAGAIAVVVTSFLVSGNDNPQAADSGADKSGVVVLTSANFDAETQSDGGSTTGIWFIDFYASWCGHCKHLHPIWESFANREDIKGVLNVGKIDCDKHKDVCSRFSVQGYPTLNLLANGRMYRYVNKPRTEEEFKNFALDGYLNEESVAIPKPSGAKDVVKNELEAAWKDIKLVVTQRPQASTIIFSLGFLSGMVVSIVIFTFTSSKGAAAVTSKKRD</sequence>
<dbReference type="GO" id="GO:0034976">
    <property type="term" value="P:response to endoplasmic reticulum stress"/>
    <property type="evidence" value="ECO:0007669"/>
    <property type="project" value="TreeGrafter"/>
</dbReference>
<evidence type="ECO:0000313" key="4">
    <source>
        <dbReference type="EMBL" id="CRZ08987.1"/>
    </source>
</evidence>
<dbReference type="Gene3D" id="3.40.30.10">
    <property type="entry name" value="Glutaredoxin"/>
    <property type="match status" value="1"/>
</dbReference>
<dbReference type="PANTHER" id="PTHR45815:SF3">
    <property type="entry name" value="PROTEIN DISULFIDE-ISOMERASE A6"/>
    <property type="match status" value="1"/>
</dbReference>
<protein>
    <recommendedName>
        <fullName evidence="3">Thioredoxin domain-containing protein</fullName>
    </recommendedName>
</protein>
<dbReference type="EMBL" id="HACM01008545">
    <property type="protein sequence ID" value="CRZ08987.1"/>
    <property type="molecule type" value="Transcribed_RNA"/>
</dbReference>
<dbReference type="Pfam" id="PF00085">
    <property type="entry name" value="Thioredoxin"/>
    <property type="match status" value="1"/>
</dbReference>
<dbReference type="GO" id="GO:0005788">
    <property type="term" value="C:endoplasmic reticulum lumen"/>
    <property type="evidence" value="ECO:0007669"/>
    <property type="project" value="TreeGrafter"/>
</dbReference>
<dbReference type="AlphaFoldDB" id="A0A0H5R5B7"/>
<organism evidence="4">
    <name type="scientific">Spongospora subterranea</name>
    <dbReference type="NCBI Taxonomy" id="70186"/>
    <lineage>
        <taxon>Eukaryota</taxon>
        <taxon>Sar</taxon>
        <taxon>Rhizaria</taxon>
        <taxon>Endomyxa</taxon>
        <taxon>Phytomyxea</taxon>
        <taxon>Plasmodiophorida</taxon>
        <taxon>Plasmodiophoridae</taxon>
        <taxon>Spongospora</taxon>
    </lineage>
</organism>
<feature type="transmembrane region" description="Helical" evidence="1">
    <location>
        <begin position="192"/>
        <end position="214"/>
    </location>
</feature>
<dbReference type="InterPro" id="IPR017937">
    <property type="entry name" value="Thioredoxin_CS"/>
</dbReference>
<dbReference type="CDD" id="cd02961">
    <property type="entry name" value="PDI_a_family"/>
    <property type="match status" value="1"/>
</dbReference>